<dbReference type="InterPro" id="IPR029064">
    <property type="entry name" value="Ribosomal_eL30-like_sf"/>
</dbReference>
<sequence length="758" mass="84721">ATTRPHRNASFPPGEPRDNDIFLTVTRTRTFILFSLESSELPSLKMSDPQANEAEKNIEIWKVKKLIKRLEAARGNGTSMISLIIPPKDQISRAAKMLAEEYGTASNIKSRVNRQSVLSAITSTQQRLKLYNKVPPNGLVVYCGEILTSEGKERKVNIDFEPFKPINTSLYLCDNKFHTEALAELLESDQKFGFIIMDGNGALFGTLSGNTREVVHKFSVDLPKKHGRGGQSALRFARLREEKRHNYVRKVAELAVQNFITNDKPNVAGLILAGSADFKTDLNASDLFDNRLATKVIKVVDVSYGGENGFNQAIELSSETLGNVKFIQEKKLIGKYFEEISQDTGRVCYGIDDTLKALELGAVETLIVFENLEITRWKLKDSQGTEHLLHTTKQQEGGDRAIFMDKETGQEMEVISQESFLEWIAEHYKDFGTNLEFVSDRSTEGNQFVKGFGGIGGILRYKVNFEQLADIDDDDEYYDDIFPSSASSASSNPTLPNFPTPPSPGHPLLQGHHLVYFPLQTPPSGLMPDGTDPDHCPGAPFTRRLWAGGEVRFREGWENELRLDGRQVKCIESVDDVRAEKGRVWVELWRRYAAASAVSDKKGSAIEERRTLAFLPEVDAPAPTRRSLRPPHKPTASLTLTPTQNLLTNFSALTYNAHAIHLDPAWASKEGHTATLVHGPLSLALVLAFLNRLGNGQSVRWYGYRNLAPLYCDREMKLCVREKEAAQDESEKERRWDVWIEGEDGGMAVKGTATTVDV</sequence>
<proteinExistence type="inferred from homology"/>
<feature type="non-terminal residue" evidence="7">
    <location>
        <position position="1"/>
    </location>
</feature>
<accession>A0A166NW75</accession>
<evidence type="ECO:0000256" key="5">
    <source>
        <dbReference type="SAM" id="MobiDB-lite"/>
    </source>
</evidence>
<dbReference type="Pfam" id="PF03465">
    <property type="entry name" value="eRF1_3"/>
    <property type="match status" value="1"/>
</dbReference>
<keyword evidence="4" id="KW-0648">Protein biosynthesis</keyword>
<dbReference type="AlphaFoldDB" id="A0A166NW75"/>
<dbReference type="SUPFAM" id="SSF55481">
    <property type="entry name" value="N-terminal domain of eukaryotic peptide chain release factor subunit 1, ERF1"/>
    <property type="match status" value="1"/>
</dbReference>
<evidence type="ECO:0000256" key="3">
    <source>
        <dbReference type="ARBA" id="ARBA00022490"/>
    </source>
</evidence>
<evidence type="ECO:0000313" key="8">
    <source>
        <dbReference type="Proteomes" id="UP000076552"/>
    </source>
</evidence>
<dbReference type="InterPro" id="IPR005141">
    <property type="entry name" value="eRF1_2"/>
</dbReference>
<dbReference type="Pfam" id="PF03463">
    <property type="entry name" value="eRF1_1"/>
    <property type="match status" value="1"/>
</dbReference>
<dbReference type="Gene3D" id="3.30.960.10">
    <property type="entry name" value="eRF1 domain 1"/>
    <property type="match status" value="1"/>
</dbReference>
<reference evidence="7 8" key="1">
    <citation type="submission" date="2015-06" db="EMBL/GenBank/DDBJ databases">
        <title>Survival trade-offs in plant roots during colonization by closely related pathogenic and mutualistic fungi.</title>
        <authorList>
            <person name="Hacquard S."/>
            <person name="Kracher B."/>
            <person name="Hiruma K."/>
            <person name="Weinman A."/>
            <person name="Muench P."/>
            <person name="Garrido Oter R."/>
            <person name="Ver Loren van Themaat E."/>
            <person name="Dallerey J.-F."/>
            <person name="Damm U."/>
            <person name="Henrissat B."/>
            <person name="Lespinet O."/>
            <person name="Thon M."/>
            <person name="Kemen E."/>
            <person name="McHardy A.C."/>
            <person name="Schulze-Lefert P."/>
            <person name="O'Connell R.J."/>
        </authorList>
    </citation>
    <scope>NUCLEOTIDE SEQUENCE [LARGE SCALE GENOMIC DNA]</scope>
    <source>
        <strain evidence="7 8">0861</strain>
    </source>
</reference>
<dbReference type="STRING" id="708197.A0A166NW75"/>
<feature type="region of interest" description="Disordered" evidence="5">
    <location>
        <begin position="480"/>
        <end position="504"/>
    </location>
</feature>
<feature type="compositionally biased region" description="Low complexity" evidence="5">
    <location>
        <begin position="480"/>
        <end position="495"/>
    </location>
</feature>
<dbReference type="NCBIfam" id="TIGR03676">
    <property type="entry name" value="aRF1_eRF1"/>
    <property type="match status" value="1"/>
</dbReference>
<dbReference type="InterPro" id="IPR005140">
    <property type="entry name" value="eRF1_Pelota-like_N"/>
</dbReference>
<dbReference type="InterPro" id="IPR024049">
    <property type="entry name" value="eRF1_1_sf"/>
</dbReference>
<dbReference type="SUPFAM" id="SSF55315">
    <property type="entry name" value="L30e-like"/>
    <property type="match status" value="1"/>
</dbReference>
<dbReference type="GO" id="GO:0018444">
    <property type="term" value="C:translation release factor complex"/>
    <property type="evidence" value="ECO:0007669"/>
    <property type="project" value="UniProtKB-ARBA"/>
</dbReference>
<dbReference type="Proteomes" id="UP000076552">
    <property type="component" value="Unassembled WGS sequence"/>
</dbReference>
<name>A0A166NW75_9PEZI</name>
<dbReference type="FunFam" id="3.30.960.10:FF:000001">
    <property type="entry name" value="Eukaryotic peptide chain release factor subunit 1"/>
    <property type="match status" value="1"/>
</dbReference>
<organism evidence="7 8">
    <name type="scientific">Colletotrichum tofieldiae</name>
    <dbReference type="NCBI Taxonomy" id="708197"/>
    <lineage>
        <taxon>Eukaryota</taxon>
        <taxon>Fungi</taxon>
        <taxon>Dikarya</taxon>
        <taxon>Ascomycota</taxon>
        <taxon>Pezizomycotina</taxon>
        <taxon>Sordariomycetes</taxon>
        <taxon>Hypocreomycetidae</taxon>
        <taxon>Glomerellales</taxon>
        <taxon>Glomerellaceae</taxon>
        <taxon>Colletotrichum</taxon>
        <taxon>Colletotrichum spaethianum species complex</taxon>
    </lineage>
</organism>
<comment type="caution">
    <text evidence="7">The sequence shown here is derived from an EMBL/GenBank/DDBJ whole genome shotgun (WGS) entry which is preliminary data.</text>
</comment>
<evidence type="ECO:0000256" key="2">
    <source>
        <dbReference type="ARBA" id="ARBA00005326"/>
    </source>
</evidence>
<evidence type="ECO:0000259" key="6">
    <source>
        <dbReference type="SMART" id="SM01194"/>
    </source>
</evidence>
<keyword evidence="8" id="KW-1185">Reference proteome</keyword>
<dbReference type="SUPFAM" id="SSF54637">
    <property type="entry name" value="Thioesterase/thiol ester dehydrase-isomerase"/>
    <property type="match status" value="1"/>
</dbReference>
<dbReference type="InterPro" id="IPR042226">
    <property type="entry name" value="eFR1_2_sf"/>
</dbReference>
<dbReference type="Gene3D" id="3.10.129.10">
    <property type="entry name" value="Hotdog Thioesterase"/>
    <property type="match status" value="1"/>
</dbReference>
<gene>
    <name evidence="7" type="ORF">CT0861_05091</name>
</gene>
<dbReference type="InterPro" id="IPR029069">
    <property type="entry name" value="HotDog_dom_sf"/>
</dbReference>
<dbReference type="InterPro" id="IPR005142">
    <property type="entry name" value="eRF1_3"/>
</dbReference>
<dbReference type="Gene3D" id="3.30.1330.30">
    <property type="match status" value="1"/>
</dbReference>
<dbReference type="FunFam" id="3.30.420.60:FF:000001">
    <property type="entry name" value="Eukaryotic peptide chain release factor subunit 1"/>
    <property type="match status" value="1"/>
</dbReference>
<dbReference type="EMBL" id="LFIV01000189">
    <property type="protein sequence ID" value="KZL66119.1"/>
    <property type="molecule type" value="Genomic_DNA"/>
</dbReference>
<comment type="similarity">
    <text evidence="2">Belongs to the eukaryotic release factor 1 family.</text>
</comment>
<dbReference type="FunFam" id="3.30.1330.30:FF:000006">
    <property type="entry name" value="Peptide chain release factor subunit 1"/>
    <property type="match status" value="1"/>
</dbReference>
<dbReference type="PANTHER" id="PTHR10113">
    <property type="entry name" value="PEPTIDE CHAIN RELEASE FACTOR SUBUNIT 1"/>
    <property type="match status" value="1"/>
</dbReference>
<feature type="domain" description="eRF1/Pelota-like N-terminal" evidence="6">
    <location>
        <begin position="51"/>
        <end position="187"/>
    </location>
</feature>
<evidence type="ECO:0000256" key="1">
    <source>
        <dbReference type="ARBA" id="ARBA00004496"/>
    </source>
</evidence>
<keyword evidence="3" id="KW-0963">Cytoplasm</keyword>
<comment type="subcellular location">
    <subcellularLocation>
        <location evidence="1">Cytoplasm</location>
    </subcellularLocation>
</comment>
<dbReference type="SMART" id="SM01194">
    <property type="entry name" value="eRF1_1"/>
    <property type="match status" value="1"/>
</dbReference>
<dbReference type="Pfam" id="PF03464">
    <property type="entry name" value="eRF1_2"/>
    <property type="match status" value="1"/>
</dbReference>
<dbReference type="SUPFAM" id="SSF53137">
    <property type="entry name" value="Translational machinery components"/>
    <property type="match status" value="1"/>
</dbReference>
<evidence type="ECO:0000256" key="4">
    <source>
        <dbReference type="ARBA" id="ARBA00022917"/>
    </source>
</evidence>
<dbReference type="GO" id="GO:0003747">
    <property type="term" value="F:translation release factor activity"/>
    <property type="evidence" value="ECO:0007669"/>
    <property type="project" value="InterPro"/>
</dbReference>
<dbReference type="Gene3D" id="3.30.420.60">
    <property type="entry name" value="eRF1 domain 2"/>
    <property type="match status" value="1"/>
</dbReference>
<dbReference type="InterPro" id="IPR004403">
    <property type="entry name" value="Peptide_chain-rel_eRF1/aRF1"/>
</dbReference>
<protein>
    <submittedName>
        <fullName evidence="7">Eukaryotic peptide chain release factor subunit 1</fullName>
    </submittedName>
</protein>
<evidence type="ECO:0000313" key="7">
    <source>
        <dbReference type="EMBL" id="KZL66119.1"/>
    </source>
</evidence>